<evidence type="ECO:0000313" key="3">
    <source>
        <dbReference type="EMBL" id="CAF4140833.1"/>
    </source>
</evidence>
<accession>A0A817PQB3</accession>
<feature type="region of interest" description="Disordered" evidence="1">
    <location>
        <begin position="1"/>
        <end position="23"/>
    </location>
</feature>
<dbReference type="AlphaFoldDB" id="A0A817PQB3"/>
<dbReference type="EMBL" id="CAJOBO010000140">
    <property type="protein sequence ID" value="CAF4140833.1"/>
    <property type="molecule type" value="Genomic_DNA"/>
</dbReference>
<organism evidence="2 4">
    <name type="scientific">Rotaria socialis</name>
    <dbReference type="NCBI Taxonomy" id="392032"/>
    <lineage>
        <taxon>Eukaryota</taxon>
        <taxon>Metazoa</taxon>
        <taxon>Spiralia</taxon>
        <taxon>Gnathifera</taxon>
        <taxon>Rotifera</taxon>
        <taxon>Eurotatoria</taxon>
        <taxon>Bdelloidea</taxon>
        <taxon>Philodinida</taxon>
        <taxon>Philodinidae</taxon>
        <taxon>Rotaria</taxon>
    </lineage>
</organism>
<gene>
    <name evidence="3" type="ORF">HFQ381_LOCUS3753</name>
    <name evidence="2" type="ORF">LUA448_LOCUS566</name>
</gene>
<feature type="compositionally biased region" description="Polar residues" evidence="1">
    <location>
        <begin position="1"/>
        <end position="12"/>
    </location>
</feature>
<proteinExistence type="predicted"/>
<sequence length="216" mass="25663">MAHVSSSHTHYSGNRPRVRCSHSSPKPIYDEPFVFRVRSDRSLSYSFPCRACLREAKLKQRESSTNVRYQQRCSRSPLRPVRIEHLNRPKTVSSIRTSNNCNWDNFMRKKSKHAVRTPYALCNLTKIQQESESRPPFVNYGGRYNDKQSGQKRTYNSFVVHQMKHDEIDDERVRSAIRERRLRREAEMFFRAQPFYDQYTQSADEYRNRGSRSSQS</sequence>
<comment type="caution">
    <text evidence="2">The sequence shown here is derived from an EMBL/GenBank/DDBJ whole genome shotgun (WGS) entry which is preliminary data.</text>
</comment>
<evidence type="ECO:0000256" key="1">
    <source>
        <dbReference type="SAM" id="MobiDB-lite"/>
    </source>
</evidence>
<name>A0A817PQB3_9BILA</name>
<dbReference type="Proteomes" id="UP000663851">
    <property type="component" value="Unassembled WGS sequence"/>
</dbReference>
<reference evidence="2" key="1">
    <citation type="submission" date="2021-02" db="EMBL/GenBank/DDBJ databases">
        <authorList>
            <person name="Nowell W R."/>
        </authorList>
    </citation>
    <scope>NUCLEOTIDE SEQUENCE</scope>
</reference>
<evidence type="ECO:0000313" key="4">
    <source>
        <dbReference type="Proteomes" id="UP000663833"/>
    </source>
</evidence>
<evidence type="ECO:0000313" key="2">
    <source>
        <dbReference type="EMBL" id="CAF3173826.1"/>
    </source>
</evidence>
<protein>
    <submittedName>
        <fullName evidence="2">Uncharacterized protein</fullName>
    </submittedName>
</protein>
<dbReference type="Proteomes" id="UP000663833">
    <property type="component" value="Unassembled WGS sequence"/>
</dbReference>
<dbReference type="EMBL" id="CAJNYD010000013">
    <property type="protein sequence ID" value="CAF3173826.1"/>
    <property type="molecule type" value="Genomic_DNA"/>
</dbReference>